<dbReference type="InterPro" id="IPR041374">
    <property type="entry name" value="BaeRF_family12"/>
</dbReference>
<proteinExistence type="predicted"/>
<dbReference type="OrthoDB" id="9812459at2"/>
<dbReference type="Proteomes" id="UP000198761">
    <property type="component" value="Unassembled WGS sequence"/>
</dbReference>
<keyword evidence="2" id="KW-1185">Reference proteome</keyword>
<evidence type="ECO:0000313" key="2">
    <source>
        <dbReference type="Proteomes" id="UP000198761"/>
    </source>
</evidence>
<dbReference type="Pfam" id="PF18856">
    <property type="entry name" value="baeRF_family12"/>
    <property type="match status" value="1"/>
</dbReference>
<dbReference type="AlphaFoldDB" id="A0A1H8C680"/>
<gene>
    <name evidence="1" type="ORF">SAMN04488103_102403</name>
</gene>
<organism evidence="1 2">
    <name type="scientific">Gemmobacter aquatilis</name>
    <dbReference type="NCBI Taxonomy" id="933059"/>
    <lineage>
        <taxon>Bacteria</taxon>
        <taxon>Pseudomonadati</taxon>
        <taxon>Pseudomonadota</taxon>
        <taxon>Alphaproteobacteria</taxon>
        <taxon>Rhodobacterales</taxon>
        <taxon>Paracoccaceae</taxon>
        <taxon>Gemmobacter</taxon>
    </lineage>
</organism>
<dbReference type="RefSeq" id="WP_091298333.1">
    <property type="nucleotide sequence ID" value="NZ_FOCE01000002.1"/>
</dbReference>
<reference evidence="1 2" key="1">
    <citation type="submission" date="2016-10" db="EMBL/GenBank/DDBJ databases">
        <authorList>
            <person name="de Groot N.N."/>
        </authorList>
    </citation>
    <scope>NUCLEOTIDE SEQUENCE [LARGE SCALE GENOMIC DNA]</scope>
    <source>
        <strain evidence="1 2">DSM 3857</strain>
    </source>
</reference>
<dbReference type="EMBL" id="FOCE01000002">
    <property type="protein sequence ID" value="SEM90556.1"/>
    <property type="molecule type" value="Genomic_DNA"/>
</dbReference>
<sequence>MAMLTKGLWVIVADSEKAMILSNEGDTRRPDLREIDHLTAPAVVMNSDRPGRVHESMGTRQSALEVPDFERLNAEKMVVDLLALLGKKAAAGAFTHMVIAAPPQVLGAIRDRMPDALRGRVLAELDKTLTKHSMAGIAEIVAAALEG</sequence>
<protein>
    <submittedName>
        <fullName evidence="1">Protein required for attachment to host cells</fullName>
    </submittedName>
</protein>
<dbReference type="STRING" id="933059.SAMN04488103_102403"/>
<accession>A0A1H8C680</accession>
<name>A0A1H8C680_9RHOB</name>
<evidence type="ECO:0000313" key="1">
    <source>
        <dbReference type="EMBL" id="SEM90556.1"/>
    </source>
</evidence>